<keyword evidence="1" id="KW-0732">Signal</keyword>
<dbReference type="AlphaFoldDB" id="A0A6L7FXU7"/>
<evidence type="ECO:0000313" key="2">
    <source>
        <dbReference type="EMBL" id="MXN16242.1"/>
    </source>
</evidence>
<feature type="signal peptide" evidence="1">
    <location>
        <begin position="1"/>
        <end position="20"/>
    </location>
</feature>
<feature type="chain" id="PRO_5026795997" evidence="1">
    <location>
        <begin position="21"/>
        <end position="190"/>
    </location>
</feature>
<dbReference type="RefSeq" id="WP_160890795.1">
    <property type="nucleotide sequence ID" value="NZ_WUMU01000001.1"/>
</dbReference>
<reference evidence="2 3" key="1">
    <citation type="submission" date="2019-12" db="EMBL/GenBank/DDBJ databases">
        <authorList>
            <person name="Li M."/>
        </authorList>
    </citation>
    <scope>NUCLEOTIDE SEQUENCE [LARGE SCALE GENOMIC DNA]</scope>
    <source>
        <strain evidence="2 3">GBMRC 2024</strain>
    </source>
</reference>
<dbReference type="EMBL" id="WUMU01000001">
    <property type="protein sequence ID" value="MXN16242.1"/>
    <property type="molecule type" value="Genomic_DNA"/>
</dbReference>
<evidence type="ECO:0000256" key="1">
    <source>
        <dbReference type="SAM" id="SignalP"/>
    </source>
</evidence>
<keyword evidence="3" id="KW-1185">Reference proteome</keyword>
<name>A0A6L7FXU7_9RHOB</name>
<organism evidence="2 3">
    <name type="scientific">Pseudooceanicola albus</name>
    <dbReference type="NCBI Taxonomy" id="2692189"/>
    <lineage>
        <taxon>Bacteria</taxon>
        <taxon>Pseudomonadati</taxon>
        <taxon>Pseudomonadota</taxon>
        <taxon>Alphaproteobacteria</taxon>
        <taxon>Rhodobacterales</taxon>
        <taxon>Paracoccaceae</taxon>
        <taxon>Pseudooceanicola</taxon>
    </lineage>
</organism>
<proteinExistence type="predicted"/>
<comment type="caution">
    <text evidence="2">The sequence shown here is derived from an EMBL/GenBank/DDBJ whole genome shotgun (WGS) entry which is preliminary data.</text>
</comment>
<accession>A0A6L7FXU7</accession>
<protein>
    <submittedName>
        <fullName evidence="2">Uncharacterized protein</fullName>
    </submittedName>
</protein>
<dbReference type="Proteomes" id="UP000477911">
    <property type="component" value="Unassembled WGS sequence"/>
</dbReference>
<sequence length="190" mass="20453">MRKRTAGLLLATVTALPLHANDFEASMRDYLESEVLLWAFDPQILAAVRAQNSAHEGLSQDQILTLDGQWRAEVGTPNEPMVDAVTKTPLADFLRDRMAGSGGIVTEIFVMDDKGLNVAATGATSDYWQGDEGKFTETYGKGVGAVHVGEVEFDDSAQTYQGQISVSVADPATRELLGALTVGLNAEMLY</sequence>
<gene>
    <name evidence="2" type="ORF">GR170_00215</name>
</gene>
<evidence type="ECO:0000313" key="3">
    <source>
        <dbReference type="Proteomes" id="UP000477911"/>
    </source>
</evidence>